<keyword evidence="2" id="KW-1185">Reference proteome</keyword>
<dbReference type="AlphaFoldDB" id="A0A2B4R3P0"/>
<feature type="non-terminal residue" evidence="1">
    <location>
        <position position="1"/>
    </location>
</feature>
<dbReference type="Proteomes" id="UP000225706">
    <property type="component" value="Unassembled WGS sequence"/>
</dbReference>
<reference evidence="2" key="1">
    <citation type="journal article" date="2017" name="bioRxiv">
        <title>Comparative analysis of the genomes of Stylophora pistillata and Acropora digitifera provides evidence for extensive differences between species of corals.</title>
        <authorList>
            <person name="Voolstra C.R."/>
            <person name="Li Y."/>
            <person name="Liew Y.J."/>
            <person name="Baumgarten S."/>
            <person name="Zoccola D."/>
            <person name="Flot J.-F."/>
            <person name="Tambutte S."/>
            <person name="Allemand D."/>
            <person name="Aranda M."/>
        </authorList>
    </citation>
    <scope>NUCLEOTIDE SEQUENCE [LARGE SCALE GENOMIC DNA]</scope>
</reference>
<sequence>VQEQCQEQSKKIVEKLQNLITSPSPALTPSAPAAVAQNGYADADIDSVTINQLGNERQRKTVLRMRCFLELPFQLSSDFLPGMIVNDVSSSETRAFSKASTVASDNLRSLAEHEAGFLKVNAI</sequence>
<organism evidence="1 2">
    <name type="scientific">Stylophora pistillata</name>
    <name type="common">Smooth cauliflower coral</name>
    <dbReference type="NCBI Taxonomy" id="50429"/>
    <lineage>
        <taxon>Eukaryota</taxon>
        <taxon>Metazoa</taxon>
        <taxon>Cnidaria</taxon>
        <taxon>Anthozoa</taxon>
        <taxon>Hexacorallia</taxon>
        <taxon>Scleractinia</taxon>
        <taxon>Astrocoeniina</taxon>
        <taxon>Pocilloporidae</taxon>
        <taxon>Stylophora</taxon>
    </lineage>
</organism>
<gene>
    <name evidence="1" type="ORF">AWC38_SpisGene24394</name>
</gene>
<name>A0A2B4R3P0_STYPI</name>
<dbReference type="EMBL" id="LSMT01001918">
    <property type="protein sequence ID" value="PFX11766.1"/>
    <property type="molecule type" value="Genomic_DNA"/>
</dbReference>
<evidence type="ECO:0000313" key="1">
    <source>
        <dbReference type="EMBL" id="PFX11766.1"/>
    </source>
</evidence>
<proteinExistence type="predicted"/>
<accession>A0A2B4R3P0</accession>
<evidence type="ECO:0000313" key="2">
    <source>
        <dbReference type="Proteomes" id="UP000225706"/>
    </source>
</evidence>
<protein>
    <submittedName>
        <fullName evidence="1">Uncharacterized protein</fullName>
    </submittedName>
</protein>
<comment type="caution">
    <text evidence="1">The sequence shown here is derived from an EMBL/GenBank/DDBJ whole genome shotgun (WGS) entry which is preliminary data.</text>
</comment>